<dbReference type="PANTHER" id="PTHR34408">
    <property type="entry name" value="FAMILY PROTEIN, PUTATIVE-RELATED"/>
    <property type="match status" value="1"/>
</dbReference>
<reference evidence="1 2" key="1">
    <citation type="submission" date="2023-03" db="EMBL/GenBank/DDBJ databases">
        <title>Classification of Bisgaard taxon 6 and taxon 10 as Exercitatus varius gen. nov., spec. nov.</title>
        <authorList>
            <person name="Christensen H."/>
        </authorList>
    </citation>
    <scope>NUCLEOTIDE SEQUENCE [LARGE SCALE GENOMIC DNA]</scope>
    <source>
        <strain evidence="1 2">23350_01</strain>
    </source>
</reference>
<organism evidence="1 2">
    <name type="scientific">Exercitatus varius</name>
    <dbReference type="NCBI Taxonomy" id="67857"/>
    <lineage>
        <taxon>Bacteria</taxon>
        <taxon>Pseudomonadati</taxon>
        <taxon>Pseudomonadota</taxon>
        <taxon>Gammaproteobacteria</taxon>
        <taxon>Pasteurellales</taxon>
        <taxon>Pasteurellaceae</taxon>
        <taxon>Exercitatus</taxon>
    </lineage>
</organism>
<protein>
    <submittedName>
        <fullName evidence="1">Uncharacterized protein</fullName>
    </submittedName>
</protein>
<dbReference type="Gene3D" id="1.10.530.10">
    <property type="match status" value="1"/>
</dbReference>
<keyword evidence="2" id="KW-1185">Reference proteome</keyword>
<gene>
    <name evidence="1" type="ORF">P7M32_03440</name>
</gene>
<dbReference type="InterPro" id="IPR023346">
    <property type="entry name" value="Lysozyme-like_dom_sf"/>
</dbReference>
<dbReference type="EMBL" id="JARQTX010000004">
    <property type="protein sequence ID" value="MDG2945485.1"/>
    <property type="molecule type" value="Genomic_DNA"/>
</dbReference>
<dbReference type="InterPro" id="IPR052354">
    <property type="entry name" value="Cell_Wall_Dynamics_Protein"/>
</dbReference>
<dbReference type="PANTHER" id="PTHR34408:SF1">
    <property type="entry name" value="GLYCOSYL HYDROLASE FAMILY 19 DOMAIN-CONTAINING PROTEIN HI_1415"/>
    <property type="match status" value="1"/>
</dbReference>
<dbReference type="Proteomes" id="UP001216057">
    <property type="component" value="Unassembled WGS sequence"/>
</dbReference>
<sequence>MHTPKIIAHFFAQIMEEVGQNISYKNESLNYSSEHLKRPKTIIVNGKKLPKGPFRYFIQNPTEADKYGRNSQHAADQRAIANLAYANRNGNGDVASNDGWNFRGKGFIQLTGRGNYNESQKEIEKYAPSSGIDIINNPESILTIKGAMLSSMGYWTSHGLNSIAEKGCSDADVNNVTNIVNYYTDSKAERRHNFSITKKVWKCEE</sequence>
<accession>A0ABT6EQ26</accession>
<name>A0ABT6EQ26_9PAST</name>
<proteinExistence type="predicted"/>
<evidence type="ECO:0000313" key="1">
    <source>
        <dbReference type="EMBL" id="MDG2945485.1"/>
    </source>
</evidence>
<evidence type="ECO:0000313" key="2">
    <source>
        <dbReference type="Proteomes" id="UP001216057"/>
    </source>
</evidence>
<dbReference type="SUPFAM" id="SSF53955">
    <property type="entry name" value="Lysozyme-like"/>
    <property type="match status" value="1"/>
</dbReference>
<comment type="caution">
    <text evidence="1">The sequence shown here is derived from an EMBL/GenBank/DDBJ whole genome shotgun (WGS) entry which is preliminary data.</text>
</comment>